<keyword evidence="2" id="KW-0472">Membrane</keyword>
<keyword evidence="2" id="KW-0812">Transmembrane</keyword>
<feature type="transmembrane region" description="Helical" evidence="2">
    <location>
        <begin position="145"/>
        <end position="166"/>
    </location>
</feature>
<evidence type="ECO:0000313" key="4">
    <source>
        <dbReference type="WBParaSite" id="scaffold34578_cov221.g21414"/>
    </source>
</evidence>
<keyword evidence="2" id="KW-1133">Transmembrane helix</keyword>
<feature type="compositionally biased region" description="Polar residues" evidence="1">
    <location>
        <begin position="218"/>
        <end position="230"/>
    </location>
</feature>
<dbReference type="SUPFAM" id="SSF81321">
    <property type="entry name" value="Family A G protein-coupled receptor-like"/>
    <property type="match status" value="1"/>
</dbReference>
<sequence>MEDWIEEEPSDFKLERCDEKPLWNALMGYGFLVVFCFALIGNCLNLLIYNSDHIRFFIAIRMLCTKLLMNTCMMMVMLPQALRVIRLWDIGDRTDQLYWRFWPYQAYLTNVFGFCAMWLTVLMTAECYIHIFFPSKSKLLCTKQTVWRSYFIILLTGLILASIYPLNRDVSRVRLLLHRVCPTIFSEVPPSTGGLRNYSRQMRMPNSSATPSQMVVLTSRDNSPRNGSQSEGKHQKLLVVVSEPKNSGKKSRAASITTKELEEGGGRCSPSSKLSSRNSSEHEIDKQKLQQHFSNFPISFTRRFLRDKLVKQTKEKGPLKKLESDSLMTETTNSMETIPASLSGHHLAFHNNSVDGCRPLSNSVNGRLTGNNQIEQQILKKKDCCNGELSNNLRRKTSSANEVTGIKRSSICSTNTNSQFDAFL</sequence>
<organism evidence="3 4">
    <name type="scientific">Meloidogyne javanica</name>
    <name type="common">Root-knot nematode worm</name>
    <dbReference type="NCBI Taxonomy" id="6303"/>
    <lineage>
        <taxon>Eukaryota</taxon>
        <taxon>Metazoa</taxon>
        <taxon>Ecdysozoa</taxon>
        <taxon>Nematoda</taxon>
        <taxon>Chromadorea</taxon>
        <taxon>Rhabditida</taxon>
        <taxon>Tylenchina</taxon>
        <taxon>Tylenchomorpha</taxon>
        <taxon>Tylenchoidea</taxon>
        <taxon>Meloidogynidae</taxon>
        <taxon>Meloidogyninae</taxon>
        <taxon>Meloidogyne</taxon>
        <taxon>Meloidogyne incognita group</taxon>
    </lineage>
</organism>
<proteinExistence type="predicted"/>
<dbReference type="AlphaFoldDB" id="A0A915MBZ8"/>
<dbReference type="Proteomes" id="UP000887561">
    <property type="component" value="Unplaced"/>
</dbReference>
<feature type="region of interest" description="Disordered" evidence="1">
    <location>
        <begin position="218"/>
        <end position="285"/>
    </location>
</feature>
<evidence type="ECO:0000313" key="3">
    <source>
        <dbReference type="Proteomes" id="UP000887561"/>
    </source>
</evidence>
<feature type="transmembrane region" description="Helical" evidence="2">
    <location>
        <begin position="108"/>
        <end position="133"/>
    </location>
</feature>
<evidence type="ECO:0000256" key="2">
    <source>
        <dbReference type="SAM" id="Phobius"/>
    </source>
</evidence>
<feature type="transmembrane region" description="Helical" evidence="2">
    <location>
        <begin position="67"/>
        <end position="88"/>
    </location>
</feature>
<protein>
    <submittedName>
        <fullName evidence="4">G-protein coupled receptors family 1 profile domain-containing protein</fullName>
    </submittedName>
</protein>
<name>A0A915MBZ8_MELJA</name>
<evidence type="ECO:0000256" key="1">
    <source>
        <dbReference type="SAM" id="MobiDB-lite"/>
    </source>
</evidence>
<dbReference type="WBParaSite" id="scaffold34578_cov221.g21414">
    <property type="protein sequence ID" value="scaffold34578_cov221.g21414"/>
    <property type="gene ID" value="scaffold34578_cov221.g21414"/>
</dbReference>
<reference evidence="4" key="1">
    <citation type="submission" date="2022-11" db="UniProtKB">
        <authorList>
            <consortium name="WormBaseParasite"/>
        </authorList>
    </citation>
    <scope>IDENTIFICATION</scope>
</reference>
<feature type="transmembrane region" description="Helical" evidence="2">
    <location>
        <begin position="26"/>
        <end position="47"/>
    </location>
</feature>
<feature type="compositionally biased region" description="Low complexity" evidence="1">
    <location>
        <begin position="269"/>
        <end position="278"/>
    </location>
</feature>
<keyword evidence="3" id="KW-1185">Reference proteome</keyword>
<accession>A0A915MBZ8</accession>
<dbReference type="PANTHER" id="PTHR46641:SF8">
    <property type="entry name" value="G-PROTEIN COUPLED RECEPTORS FAMILY 1 PROFILE DOMAIN-CONTAINING PROTEIN"/>
    <property type="match status" value="1"/>
</dbReference>
<dbReference type="PANTHER" id="PTHR46641">
    <property type="entry name" value="FMRFAMIDE RECEPTOR-RELATED"/>
    <property type="match status" value="1"/>
</dbReference>
<dbReference type="InterPro" id="IPR052954">
    <property type="entry name" value="GPCR-Ligand_Int"/>
</dbReference>
<dbReference type="Gene3D" id="1.20.1070.10">
    <property type="entry name" value="Rhodopsin 7-helix transmembrane proteins"/>
    <property type="match status" value="1"/>
</dbReference>